<evidence type="ECO:0000256" key="5">
    <source>
        <dbReference type="ARBA" id="ARBA00023136"/>
    </source>
</evidence>
<feature type="compositionally biased region" description="Polar residues" evidence="6">
    <location>
        <begin position="501"/>
        <end position="519"/>
    </location>
</feature>
<evidence type="ECO:0000313" key="10">
    <source>
        <dbReference type="Proteomes" id="UP000318571"/>
    </source>
</evidence>
<keyword evidence="5 7" id="KW-0472">Membrane</keyword>
<dbReference type="InterPro" id="IPR000276">
    <property type="entry name" value="GPCR_Rhodpsn"/>
</dbReference>
<evidence type="ECO:0000256" key="6">
    <source>
        <dbReference type="SAM" id="MobiDB-lite"/>
    </source>
</evidence>
<keyword evidence="3 7" id="KW-0812">Transmembrane</keyword>
<dbReference type="EMBL" id="VCGU01000011">
    <property type="protein sequence ID" value="TRY67151.1"/>
    <property type="molecule type" value="Genomic_DNA"/>
</dbReference>
<reference evidence="9 10" key="1">
    <citation type="journal article" date="2018" name="Nat. Ecol. Evol.">
        <title>Genomic signatures of mitonuclear coevolution across populations of Tigriopus californicus.</title>
        <authorList>
            <person name="Barreto F.S."/>
            <person name="Watson E.T."/>
            <person name="Lima T.G."/>
            <person name="Willett C.S."/>
            <person name="Edmands S."/>
            <person name="Li W."/>
            <person name="Burton R.S."/>
        </authorList>
    </citation>
    <scope>NUCLEOTIDE SEQUENCE [LARGE SCALE GENOMIC DNA]</scope>
    <source>
        <strain evidence="9 10">San Diego</strain>
    </source>
</reference>
<feature type="transmembrane region" description="Helical" evidence="7">
    <location>
        <begin position="43"/>
        <end position="69"/>
    </location>
</feature>
<evidence type="ECO:0000259" key="8">
    <source>
        <dbReference type="PROSITE" id="PS50262"/>
    </source>
</evidence>
<evidence type="ECO:0000256" key="2">
    <source>
        <dbReference type="ARBA" id="ARBA00010663"/>
    </source>
</evidence>
<keyword evidence="4 7" id="KW-1133">Transmembrane helix</keyword>
<feature type="compositionally biased region" description="Polar residues" evidence="6">
    <location>
        <begin position="423"/>
        <end position="446"/>
    </location>
</feature>
<feature type="transmembrane region" description="Helical" evidence="7">
    <location>
        <begin position="270"/>
        <end position="289"/>
    </location>
</feature>
<dbReference type="PANTHER" id="PTHR46641">
    <property type="entry name" value="FMRFAMIDE RECEPTOR-RELATED"/>
    <property type="match status" value="1"/>
</dbReference>
<comment type="caution">
    <text evidence="9">The sequence shown here is derived from an EMBL/GenBank/DDBJ whole genome shotgun (WGS) entry which is preliminary data.</text>
</comment>
<dbReference type="PROSITE" id="PS50262">
    <property type="entry name" value="G_PROTEIN_RECEP_F1_2"/>
    <property type="match status" value="1"/>
</dbReference>
<accession>A0A553NNZ0</accession>
<feature type="domain" description="G-protein coupled receptors family 1 profile" evidence="8">
    <location>
        <begin position="62"/>
        <end position="389"/>
    </location>
</feature>
<name>A0A553NNZ0_TIGCA</name>
<gene>
    <name evidence="9" type="ORF">TCAL_02772</name>
</gene>
<organism evidence="9 10">
    <name type="scientific">Tigriopus californicus</name>
    <name type="common">Marine copepod</name>
    <dbReference type="NCBI Taxonomy" id="6832"/>
    <lineage>
        <taxon>Eukaryota</taxon>
        <taxon>Metazoa</taxon>
        <taxon>Ecdysozoa</taxon>
        <taxon>Arthropoda</taxon>
        <taxon>Crustacea</taxon>
        <taxon>Multicrustacea</taxon>
        <taxon>Hexanauplia</taxon>
        <taxon>Copepoda</taxon>
        <taxon>Harpacticoida</taxon>
        <taxon>Harpacticidae</taxon>
        <taxon>Tigriopus</taxon>
    </lineage>
</organism>
<dbReference type="OrthoDB" id="6362912at2759"/>
<dbReference type="InterPro" id="IPR017452">
    <property type="entry name" value="GPCR_Rhodpsn_7TM"/>
</dbReference>
<dbReference type="PRINTS" id="PR00237">
    <property type="entry name" value="GPCRRHODOPSN"/>
</dbReference>
<feature type="region of interest" description="Disordered" evidence="6">
    <location>
        <begin position="490"/>
        <end position="554"/>
    </location>
</feature>
<dbReference type="STRING" id="6832.A0A553NNZ0"/>
<dbReference type="PANTHER" id="PTHR46641:SF2">
    <property type="entry name" value="FMRFAMIDE RECEPTOR"/>
    <property type="match status" value="1"/>
</dbReference>
<proteinExistence type="inferred from homology"/>
<feature type="transmembrane region" description="Helical" evidence="7">
    <location>
        <begin position="363"/>
        <end position="388"/>
    </location>
</feature>
<dbReference type="Proteomes" id="UP000318571">
    <property type="component" value="Chromosome 4"/>
</dbReference>
<evidence type="ECO:0000256" key="1">
    <source>
        <dbReference type="ARBA" id="ARBA00004370"/>
    </source>
</evidence>
<dbReference type="GO" id="GO:0016020">
    <property type="term" value="C:membrane"/>
    <property type="evidence" value="ECO:0007669"/>
    <property type="project" value="UniProtKB-SubCell"/>
</dbReference>
<evidence type="ECO:0000256" key="4">
    <source>
        <dbReference type="ARBA" id="ARBA00022989"/>
    </source>
</evidence>
<feature type="transmembrane region" description="Helical" evidence="7">
    <location>
        <begin position="167"/>
        <end position="187"/>
    </location>
</feature>
<comment type="subcellular location">
    <subcellularLocation>
        <location evidence="1">Membrane</location>
    </subcellularLocation>
</comment>
<feature type="region of interest" description="Disordered" evidence="6">
    <location>
        <begin position="423"/>
        <end position="456"/>
    </location>
</feature>
<evidence type="ECO:0000313" key="9">
    <source>
        <dbReference type="EMBL" id="TRY67151.1"/>
    </source>
</evidence>
<feature type="transmembrane region" description="Helical" evidence="7">
    <location>
        <begin position="119"/>
        <end position="146"/>
    </location>
</feature>
<evidence type="ECO:0000256" key="3">
    <source>
        <dbReference type="ARBA" id="ARBA00022692"/>
    </source>
</evidence>
<evidence type="ECO:0000256" key="7">
    <source>
        <dbReference type="SAM" id="Phobius"/>
    </source>
</evidence>
<dbReference type="InterPro" id="IPR052954">
    <property type="entry name" value="GPCR-Ligand_Int"/>
</dbReference>
<dbReference type="AlphaFoldDB" id="A0A553NNZ0"/>
<feature type="transmembrane region" description="Helical" evidence="7">
    <location>
        <begin position="81"/>
        <end position="99"/>
    </location>
</feature>
<sequence>MNATEFNQTFSYANNIMTSNATLGELLDCPVYTPEDDEFLDNILFWVEGVLQCCMAFMGLIGNIISAIILSREEMRNSFNLLLIALICFDSWYLFGSILESFRRIFHLDTELHTLLFPYILYPLQFISMAGSIFMTVGISLERYIAVHYPIDYNQSMNSPEACRRRLMKYVFPVIFLSFLFNIPKFLEARIGYELTGPTNLSRVIEVNHGMYNGSVAVFIDGSYYKLEHGHGANHTVDQLKELFEVPVVEVTELRREPAYAIYYNNWTRLLILGIIPAIMLVYLNYKIYKDIKLRQSRRRQSMSQVTINHQARRRHEDNLAVVFMGIVLVFLVTHSLRILLNLHEMIVIRDAMECSRAGQRSFPLWSIVTAVFSHFLLVLNSSINMVIYCKLNPAFRILFFDLLYKTCHGIAPCFFKDEDGQGASNQNGHSEGQTNTTTASQNPSAKSAPPPNTKARPVELTVLTECHSNNLASNNVNVKEKNWDQRSVELLPSKGPPSTPLVSGGSNPGIFTTTSNENGTKKDGEPLGDVNESPAQDSNSIGAQKNGVNVTHL</sequence>
<comment type="similarity">
    <text evidence="2">Belongs to the G-protein coupled receptor 1 family.</text>
</comment>
<feature type="transmembrane region" description="Helical" evidence="7">
    <location>
        <begin position="320"/>
        <end position="343"/>
    </location>
</feature>
<dbReference type="CDD" id="cd14978">
    <property type="entry name" value="7tmA_FMRFamide_R-like"/>
    <property type="match status" value="1"/>
</dbReference>
<dbReference type="Pfam" id="PF00001">
    <property type="entry name" value="7tm_1"/>
    <property type="match status" value="1"/>
</dbReference>
<feature type="compositionally biased region" description="Polar residues" evidence="6">
    <location>
        <begin position="534"/>
        <end position="554"/>
    </location>
</feature>
<dbReference type="GO" id="GO:0004930">
    <property type="term" value="F:G protein-coupled receptor activity"/>
    <property type="evidence" value="ECO:0007669"/>
    <property type="project" value="InterPro"/>
</dbReference>
<protein>
    <recommendedName>
        <fullName evidence="8">G-protein coupled receptors family 1 profile domain-containing protein</fullName>
    </recommendedName>
</protein>
<keyword evidence="10" id="KW-1185">Reference proteome</keyword>
<dbReference type="Gene3D" id="1.20.1070.10">
    <property type="entry name" value="Rhodopsin 7-helix transmembrane proteins"/>
    <property type="match status" value="1"/>
</dbReference>
<dbReference type="SUPFAM" id="SSF81321">
    <property type="entry name" value="Family A G protein-coupled receptor-like"/>
    <property type="match status" value="1"/>
</dbReference>